<name>A0ABU6JDG9_9BURK</name>
<protein>
    <recommendedName>
        <fullName evidence="3">DUF2383 domain-containing protein</fullName>
    </recommendedName>
</protein>
<gene>
    <name evidence="1" type="ORF">RY831_18705</name>
</gene>
<reference evidence="1 2" key="1">
    <citation type="submission" date="2023-10" db="EMBL/GenBank/DDBJ databases">
        <title>Noviherbaspirillum sp. CPCC 100848 genome assembly.</title>
        <authorList>
            <person name="Li X.Y."/>
            <person name="Fang X.M."/>
        </authorList>
    </citation>
    <scope>NUCLEOTIDE SEQUENCE [LARGE SCALE GENOMIC DNA]</scope>
    <source>
        <strain evidence="1 2">CPCC 100848</strain>
    </source>
</reference>
<evidence type="ECO:0000313" key="2">
    <source>
        <dbReference type="Proteomes" id="UP001352263"/>
    </source>
</evidence>
<evidence type="ECO:0000313" key="1">
    <source>
        <dbReference type="EMBL" id="MEC4721199.1"/>
    </source>
</evidence>
<keyword evidence="2" id="KW-1185">Reference proteome</keyword>
<evidence type="ECO:0008006" key="3">
    <source>
        <dbReference type="Google" id="ProtNLM"/>
    </source>
</evidence>
<comment type="caution">
    <text evidence="1">The sequence shown here is derived from an EMBL/GenBank/DDBJ whole genome shotgun (WGS) entry which is preliminary data.</text>
</comment>
<dbReference type="RefSeq" id="WP_326507905.1">
    <property type="nucleotide sequence ID" value="NZ_JAWIIV010000016.1"/>
</dbReference>
<accession>A0ABU6JDG9</accession>
<sequence length="109" mass="12660">MMQTNELQQRLSQVEDTIHDAARRCESTNGVPMAVKDSMQLLDQRIMQSSDMMQSQDESRIRQYIDDLEQIGDRAKDACENAPEEMDDSLRDVVMQAHRQLSDLKHQLH</sequence>
<organism evidence="1 2">
    <name type="scientific">Noviherbaspirillum album</name>
    <dbReference type="NCBI Taxonomy" id="3080276"/>
    <lineage>
        <taxon>Bacteria</taxon>
        <taxon>Pseudomonadati</taxon>
        <taxon>Pseudomonadota</taxon>
        <taxon>Betaproteobacteria</taxon>
        <taxon>Burkholderiales</taxon>
        <taxon>Oxalobacteraceae</taxon>
        <taxon>Noviherbaspirillum</taxon>
    </lineage>
</organism>
<dbReference type="EMBL" id="JAWIIV010000016">
    <property type="protein sequence ID" value="MEC4721199.1"/>
    <property type="molecule type" value="Genomic_DNA"/>
</dbReference>
<dbReference type="Proteomes" id="UP001352263">
    <property type="component" value="Unassembled WGS sequence"/>
</dbReference>
<proteinExistence type="predicted"/>